<name>A0ABV7ZJQ3_9HELI</name>
<comment type="caution">
    <text evidence="2">The sequence shown here is derived from an EMBL/GenBank/DDBJ whole genome shotgun (WGS) entry which is preliminary data.</text>
</comment>
<dbReference type="Proteomes" id="UP001595783">
    <property type="component" value="Unassembled WGS sequence"/>
</dbReference>
<evidence type="ECO:0000256" key="1">
    <source>
        <dbReference type="SAM" id="MobiDB-lite"/>
    </source>
</evidence>
<sequence>MKQIGQTLGFAVFSLFLALFPFSLEALNIITTNNINLRQTTGIIQGQVVLGQRVFGVQAMGHYANRGRTLELEITQLVRGGRIFPLTQKARATQQTPSSLWIRKGSILVFGGENKAEIAKVLGISTETYNQASNASSNQNYIQTNNASASFGNNSNASNAPTGGLGEGIDRQGVLGLDSGGSNSYTSDSVGGFSNNSFQITGGPGGLQNSKSMGPINTNDGWTNQGGMYPLPLPLDNNTDSSNLKPSSAADPSKFPYSMQYCKVPEFNPTANQLKLFIVGKDGGCQEMQAYRDDTKCNYRYDFEKGKAIKQTQFYYIDKENKIQNVGDCVDLHGDQYAMQLYRDDSKCTLNQTTEKGYGLGDSQSFQTQIVFRGMDNFLHVAVDCADYARIQNKVVRYSKDNDNKKLIPIVDQSYEDPLTHKQISLSHGTQSSLSSSYQEFACGKWVYDDANLEAHRPTMIKAYDRIQGKYVDITPCNFIADPEIGKSGQITLAYARLPEEKISETTQTTSQTFTLLWDRCIVPPIVQHLKQEWVTTYDTTTIKTKQRYQRPLQDGEDEGKGDIPGIYTVPTTKVNIKRTTHLKNNNIGLSDQYMKYVEVEKGFYKDEAIAHSEDFLKWQQTFFKPGNGACEKLESIISDKNEVAMRCSEVGDYVYENLDQNTENNKEHAENNKEHAENNKNTH</sequence>
<feature type="region of interest" description="Disordered" evidence="1">
    <location>
        <begin position="665"/>
        <end position="684"/>
    </location>
</feature>
<evidence type="ECO:0000313" key="2">
    <source>
        <dbReference type="EMBL" id="MFC3848499.1"/>
    </source>
</evidence>
<keyword evidence="3" id="KW-1185">Reference proteome</keyword>
<gene>
    <name evidence="2" type="ORF">ACFOPX_08260</name>
</gene>
<organism evidence="2 3">
    <name type="scientific">Helicobacter baculiformis</name>
    <dbReference type="NCBI Taxonomy" id="427351"/>
    <lineage>
        <taxon>Bacteria</taxon>
        <taxon>Pseudomonadati</taxon>
        <taxon>Campylobacterota</taxon>
        <taxon>Epsilonproteobacteria</taxon>
        <taxon>Campylobacterales</taxon>
        <taxon>Helicobacteraceae</taxon>
        <taxon>Helicobacter</taxon>
    </lineage>
</organism>
<protein>
    <submittedName>
        <fullName evidence="2">Competence protein</fullName>
    </submittedName>
</protein>
<proteinExistence type="predicted"/>
<reference evidence="3" key="1">
    <citation type="journal article" date="2019" name="Int. J. Syst. Evol. Microbiol.">
        <title>The Global Catalogue of Microorganisms (GCM) 10K type strain sequencing project: providing services to taxonomists for standard genome sequencing and annotation.</title>
        <authorList>
            <consortium name="The Broad Institute Genomics Platform"/>
            <consortium name="The Broad Institute Genome Sequencing Center for Infectious Disease"/>
            <person name="Wu L."/>
            <person name="Ma J."/>
        </authorList>
    </citation>
    <scope>NUCLEOTIDE SEQUENCE [LARGE SCALE GENOMIC DNA]</scope>
    <source>
        <strain evidence="3">CCUG 53816</strain>
    </source>
</reference>
<accession>A0ABV7ZJQ3</accession>
<dbReference type="RefSeq" id="WP_104752245.1">
    <property type="nucleotide sequence ID" value="NZ_FZMF01000018.1"/>
</dbReference>
<evidence type="ECO:0000313" key="3">
    <source>
        <dbReference type="Proteomes" id="UP001595783"/>
    </source>
</evidence>
<dbReference type="EMBL" id="JBHRZO010000059">
    <property type="protein sequence ID" value="MFC3848499.1"/>
    <property type="molecule type" value="Genomic_DNA"/>
</dbReference>